<keyword evidence="1" id="KW-0812">Transmembrane</keyword>
<keyword evidence="3" id="KW-1185">Reference proteome</keyword>
<evidence type="ECO:0000313" key="2">
    <source>
        <dbReference type="EMBL" id="TNC14876.1"/>
    </source>
</evidence>
<reference evidence="2 3" key="1">
    <citation type="submission" date="2019-06" db="EMBL/GenBank/DDBJ databases">
        <title>Genome of Methylobacterium sp. 17Sr1-39.</title>
        <authorList>
            <person name="Seo T."/>
        </authorList>
    </citation>
    <scope>NUCLEOTIDE SEQUENCE [LARGE SCALE GENOMIC DNA]</scope>
    <source>
        <strain evidence="2 3">17Sr1-39</strain>
    </source>
</reference>
<gene>
    <name evidence="2" type="ORF">FF100_04670</name>
</gene>
<sequence length="68" mass="7105">MIGTLLIAVPGYGMATLFLLASISALIDGVNAPPKSARRAYERRALFGCVALAIIFAAVTRWLLGGAL</sequence>
<evidence type="ECO:0000313" key="3">
    <source>
        <dbReference type="Proteomes" id="UP000305267"/>
    </source>
</evidence>
<dbReference type="Proteomes" id="UP000305267">
    <property type="component" value="Unassembled WGS sequence"/>
</dbReference>
<dbReference type="EMBL" id="VDDA01000002">
    <property type="protein sequence ID" value="TNC14876.1"/>
    <property type="molecule type" value="Genomic_DNA"/>
</dbReference>
<dbReference type="RefSeq" id="WP_139034417.1">
    <property type="nucleotide sequence ID" value="NZ_VDDA01000002.1"/>
</dbReference>
<organism evidence="2 3">
    <name type="scientific">Methylobacterium terricola</name>
    <dbReference type="NCBI Taxonomy" id="2583531"/>
    <lineage>
        <taxon>Bacteria</taxon>
        <taxon>Pseudomonadati</taxon>
        <taxon>Pseudomonadota</taxon>
        <taxon>Alphaproteobacteria</taxon>
        <taxon>Hyphomicrobiales</taxon>
        <taxon>Methylobacteriaceae</taxon>
        <taxon>Methylobacterium</taxon>
    </lineage>
</organism>
<feature type="transmembrane region" description="Helical" evidence="1">
    <location>
        <begin position="45"/>
        <end position="64"/>
    </location>
</feature>
<proteinExistence type="predicted"/>
<feature type="transmembrane region" description="Helical" evidence="1">
    <location>
        <begin position="12"/>
        <end position="33"/>
    </location>
</feature>
<accession>A0A5C4LK58</accession>
<evidence type="ECO:0000256" key="1">
    <source>
        <dbReference type="SAM" id="Phobius"/>
    </source>
</evidence>
<name>A0A5C4LK58_9HYPH</name>
<keyword evidence="1" id="KW-1133">Transmembrane helix</keyword>
<comment type="caution">
    <text evidence="2">The sequence shown here is derived from an EMBL/GenBank/DDBJ whole genome shotgun (WGS) entry which is preliminary data.</text>
</comment>
<keyword evidence="1" id="KW-0472">Membrane</keyword>
<protein>
    <submittedName>
        <fullName evidence="2">Uncharacterized protein</fullName>
    </submittedName>
</protein>
<dbReference type="AlphaFoldDB" id="A0A5C4LK58"/>